<keyword evidence="2" id="KW-1185">Reference proteome</keyword>
<reference evidence="1" key="1">
    <citation type="submission" date="2022-10" db="EMBL/GenBank/DDBJ databases">
        <title>Culturing micro-colonial fungi from biological soil crusts in the Mojave desert and describing Neophaeococcomyces mojavensis, and introducing the new genera and species Taxawa tesnikishii.</title>
        <authorList>
            <person name="Kurbessoian T."/>
            <person name="Stajich J.E."/>
        </authorList>
    </citation>
    <scope>NUCLEOTIDE SEQUENCE</scope>
    <source>
        <strain evidence="1">JES_112</strain>
    </source>
</reference>
<dbReference type="EMBL" id="JAPDRQ010000156">
    <property type="protein sequence ID" value="KAJ9653382.1"/>
    <property type="molecule type" value="Genomic_DNA"/>
</dbReference>
<name>A0ACC3A061_9EURO</name>
<proteinExistence type="predicted"/>
<protein>
    <submittedName>
        <fullName evidence="1">Uncharacterized protein</fullName>
    </submittedName>
</protein>
<comment type="caution">
    <text evidence="1">The sequence shown here is derived from an EMBL/GenBank/DDBJ whole genome shotgun (WGS) entry which is preliminary data.</text>
</comment>
<sequence length="142" mass="15780">MASNVQAGPVISPPVIIVLCIIVSVVLVIVVAATYRLCRQATGGADGNVEGQRWNPNKRPKEQVSYMERSQEVTAEQLLAVENPYREMLYESTLQESQQRGEPRPWTNLGQDKNSPPRLKDDGFEGTVLTRPEVAQVSNNME</sequence>
<organism evidence="1 2">
    <name type="scientific">Neophaeococcomyces mojaviensis</name>
    <dbReference type="NCBI Taxonomy" id="3383035"/>
    <lineage>
        <taxon>Eukaryota</taxon>
        <taxon>Fungi</taxon>
        <taxon>Dikarya</taxon>
        <taxon>Ascomycota</taxon>
        <taxon>Pezizomycotina</taxon>
        <taxon>Eurotiomycetes</taxon>
        <taxon>Chaetothyriomycetidae</taxon>
        <taxon>Chaetothyriales</taxon>
        <taxon>Chaetothyriales incertae sedis</taxon>
        <taxon>Neophaeococcomyces</taxon>
    </lineage>
</organism>
<dbReference type="Proteomes" id="UP001172386">
    <property type="component" value="Unassembled WGS sequence"/>
</dbReference>
<gene>
    <name evidence="1" type="ORF">H2198_007422</name>
</gene>
<evidence type="ECO:0000313" key="2">
    <source>
        <dbReference type="Proteomes" id="UP001172386"/>
    </source>
</evidence>
<evidence type="ECO:0000313" key="1">
    <source>
        <dbReference type="EMBL" id="KAJ9653382.1"/>
    </source>
</evidence>
<accession>A0ACC3A061</accession>